<dbReference type="InterPro" id="IPR032765">
    <property type="entry name" value="TEX15_dom"/>
</dbReference>
<feature type="region of interest" description="Disordered" evidence="1">
    <location>
        <begin position="1302"/>
        <end position="1335"/>
    </location>
</feature>
<feature type="compositionally biased region" description="Basic and acidic residues" evidence="1">
    <location>
        <begin position="611"/>
        <end position="636"/>
    </location>
</feature>
<feature type="region of interest" description="Disordered" evidence="1">
    <location>
        <begin position="387"/>
        <end position="408"/>
    </location>
</feature>
<evidence type="ECO:0000259" key="2">
    <source>
        <dbReference type="Pfam" id="PF15326"/>
    </source>
</evidence>
<feature type="compositionally biased region" description="Basic and acidic residues" evidence="1">
    <location>
        <begin position="1150"/>
        <end position="1171"/>
    </location>
</feature>
<feature type="region of interest" description="Disordered" evidence="1">
    <location>
        <begin position="148"/>
        <end position="245"/>
    </location>
</feature>
<reference evidence="3" key="1">
    <citation type="submission" date="2021-01" db="EMBL/GenBank/DDBJ databases">
        <authorList>
            <person name="Zahm M."/>
            <person name="Roques C."/>
            <person name="Cabau C."/>
            <person name="Klopp C."/>
            <person name="Donnadieu C."/>
            <person name="Jouanno E."/>
            <person name="Lampietro C."/>
            <person name="Louis A."/>
            <person name="Herpin A."/>
            <person name="Echchiki A."/>
            <person name="Berthelot C."/>
            <person name="Parey E."/>
            <person name="Roest-Crollius H."/>
            <person name="Braasch I."/>
            <person name="Postlethwait J."/>
            <person name="Bobe J."/>
            <person name="Montfort J."/>
            <person name="Bouchez O."/>
            <person name="Begum T."/>
            <person name="Mejri S."/>
            <person name="Adams A."/>
            <person name="Chen W.-J."/>
            <person name="Guiguen Y."/>
        </authorList>
    </citation>
    <scope>NUCLEOTIDE SEQUENCE</scope>
    <source>
        <strain evidence="3">YG-15Mar2019-1</strain>
        <tissue evidence="3">Brain</tissue>
    </source>
</reference>
<dbReference type="GO" id="GO:0005634">
    <property type="term" value="C:nucleus"/>
    <property type="evidence" value="ECO:0007669"/>
    <property type="project" value="TreeGrafter"/>
</dbReference>
<evidence type="ECO:0000313" key="4">
    <source>
        <dbReference type="Proteomes" id="UP001046870"/>
    </source>
</evidence>
<dbReference type="Pfam" id="PF15326">
    <property type="entry name" value="TEX15"/>
    <property type="match status" value="1"/>
</dbReference>
<keyword evidence="4" id="KW-1185">Reference proteome</keyword>
<accession>A0A9D3Q347</accession>
<feature type="compositionally biased region" description="Basic and acidic residues" evidence="1">
    <location>
        <begin position="1425"/>
        <end position="1446"/>
    </location>
</feature>
<feature type="compositionally biased region" description="Polar residues" evidence="1">
    <location>
        <begin position="1469"/>
        <end position="1481"/>
    </location>
</feature>
<dbReference type="PANTHER" id="PTHR22380:SF1">
    <property type="entry name" value="TESTIS-EXPRESSED PROTEIN 15"/>
    <property type="match status" value="1"/>
</dbReference>
<feature type="region of interest" description="Disordered" evidence="1">
    <location>
        <begin position="1424"/>
        <end position="1481"/>
    </location>
</feature>
<protein>
    <recommendedName>
        <fullName evidence="2">Testis expressed sequence 15 domain-containing protein</fullName>
    </recommendedName>
</protein>
<dbReference type="PANTHER" id="PTHR22380">
    <property type="entry name" value="TESTIS-EXPRESSED PROTEIN 15"/>
    <property type="match status" value="1"/>
</dbReference>
<gene>
    <name evidence="3" type="ORF">MATL_G00088090</name>
</gene>
<feature type="compositionally biased region" description="Basic and acidic residues" evidence="1">
    <location>
        <begin position="151"/>
        <end position="164"/>
    </location>
</feature>
<dbReference type="GO" id="GO:0010569">
    <property type="term" value="P:regulation of double-strand break repair via homologous recombination"/>
    <property type="evidence" value="ECO:0007669"/>
    <property type="project" value="InterPro"/>
</dbReference>
<dbReference type="Proteomes" id="UP001046870">
    <property type="component" value="Chromosome 6"/>
</dbReference>
<feature type="region of interest" description="Disordered" evidence="1">
    <location>
        <begin position="1138"/>
        <end position="1176"/>
    </location>
</feature>
<evidence type="ECO:0000256" key="1">
    <source>
        <dbReference type="SAM" id="MobiDB-lite"/>
    </source>
</evidence>
<feature type="compositionally biased region" description="Polar residues" evidence="1">
    <location>
        <begin position="230"/>
        <end position="245"/>
    </location>
</feature>
<feature type="compositionally biased region" description="Basic and acidic residues" evidence="1">
    <location>
        <begin position="1315"/>
        <end position="1325"/>
    </location>
</feature>
<dbReference type="GO" id="GO:0007130">
    <property type="term" value="P:synaptonemal complex assembly"/>
    <property type="evidence" value="ECO:0007669"/>
    <property type="project" value="TreeGrafter"/>
</dbReference>
<comment type="caution">
    <text evidence="3">The sequence shown here is derived from an EMBL/GenBank/DDBJ whole genome shotgun (WGS) entry which is preliminary data.</text>
</comment>
<feature type="compositionally biased region" description="Polar residues" evidence="1">
    <location>
        <begin position="1388"/>
        <end position="1405"/>
    </location>
</feature>
<feature type="domain" description="Testis expressed sequence 15" evidence="2">
    <location>
        <begin position="1509"/>
        <end position="1672"/>
    </location>
</feature>
<proteinExistence type="predicted"/>
<dbReference type="InterPro" id="IPR026616">
    <property type="entry name" value="TEX15"/>
</dbReference>
<feature type="compositionally biased region" description="Low complexity" evidence="1">
    <location>
        <begin position="192"/>
        <end position="201"/>
    </location>
</feature>
<dbReference type="GO" id="GO:0007140">
    <property type="term" value="P:male meiotic nuclear division"/>
    <property type="evidence" value="ECO:0007669"/>
    <property type="project" value="InterPro"/>
</dbReference>
<feature type="region of interest" description="Disordered" evidence="1">
    <location>
        <begin position="1384"/>
        <end position="1405"/>
    </location>
</feature>
<feature type="compositionally biased region" description="Low complexity" evidence="1">
    <location>
        <begin position="213"/>
        <end position="226"/>
    </location>
</feature>
<dbReference type="OrthoDB" id="10054471at2759"/>
<name>A0A9D3Q347_MEGAT</name>
<dbReference type="EMBL" id="JAFDVH010000006">
    <property type="protein sequence ID" value="KAG7476935.1"/>
    <property type="molecule type" value="Genomic_DNA"/>
</dbReference>
<organism evidence="3 4">
    <name type="scientific">Megalops atlanticus</name>
    <name type="common">Tarpon</name>
    <name type="synonym">Clupea gigantea</name>
    <dbReference type="NCBI Taxonomy" id="7932"/>
    <lineage>
        <taxon>Eukaryota</taxon>
        <taxon>Metazoa</taxon>
        <taxon>Chordata</taxon>
        <taxon>Craniata</taxon>
        <taxon>Vertebrata</taxon>
        <taxon>Euteleostomi</taxon>
        <taxon>Actinopterygii</taxon>
        <taxon>Neopterygii</taxon>
        <taxon>Teleostei</taxon>
        <taxon>Elopiformes</taxon>
        <taxon>Megalopidae</taxon>
        <taxon>Megalops</taxon>
    </lineage>
</organism>
<sequence length="1943" mass="217649">MRYLRTTETSMLPLEYDSQRFGATAPFLRADHMNMCQMTSYQSHPGLQNEEDSVHPAFHCHTFQQHQAASCHSPQPYACSAPFMMSSVPLGGPMDLFAHPNGSLLLDVQNRLVSSPRSSICVTQNSQFQSFEPSTTVPLSHMSTTVISSRAVKDPRLAAREKRNSMQKAPEELEQEQLTESHNSELDLMGQSGHDSWSSSHSLDKELTGSENGIKGKSKGSPESSGNLLCCSSTQHGNDLSSSPLGTKKYVEHVEIINKNSIDQWDPHLESCENWNPICCSTKDSRVTESNRPCVNTGSTVYDVPQKTPEDKCTEVQQQQILTLGTNHDLHDTIQVPVVCRHELSSDASRDVKDTDIKNCENYSNPLVMKAVGEAAKNDSKEIDITNSQESTANEINHSSPKSIAISPTETEHIPFIGGHKICRILPYEDLDSNHHMPRPTEDCTETLRSYQKSSDLDQSDLKTAKVLLFNNMTDLSKPGQNSYENTKDIKEFHSNSKKPVDTPCPTVSGDLICEGNHVQIRCPDFTHPECNGSEQHTEVKHSAYTKTTGEEALHSSGAMERKEEVSTGQILYTDFMSIGGYEEVHDKDVSEESMNCHSFPELALAEGENENVKEDSPHTESTHFEEGETEDSSCHSKCEKVTHNISKAQVVDEELSDEIYCMLYKRIQFSQLFPSQSGGNLVSDKPYLKPRSLDRQHDNSNSIFTLKSINSENLQHSTSMDEPNIEVKKLNCRSRIDQYNLRITIEAESRNICFRELQILSKKFSFTEYSNRKHDVAMLLGDDKSLTSGNISVSTSAGTDPGEVQIHEEAENGASEQDQPVSLHHACSISEPTQLDSKIRNNESNTTEQCNTSVSQSMEQCNASVSQFKSFRKNQSTVQHSVKSESSRKMLVYCRSSNGSIKKGPQTTRRETIKTSRLHHTMKQKGKFVSCSQKSMLFNSKSVGKGNKISTQDTLRRKKNVLIGQIRRETTNSARITLRSFLINRNKPFMKGANSDNTVLNNTARSGSVAINVDTSSDSSWTEINNNVVDLAPIQEVDGFTKCMALEGSIISASDTDNKPHSVEDQLQNREHPQEIPSCCNSDKDNSLLSTNCCTECMDSNQEDFTLNMKYQNEGTSKEHTYTIISRGDTAVESFTYENEDNSGLLENQQREPEAERDTAKAVEDTKSDDTQTSTKDNVLGCEYINAPVDRVSEMNCDSDCGKAGGCLALDPQVETGKDLKSTFTNGAEEAVNTVTLKETDNSSHLQEHKGNNGTPTKELRLITKLKNYLTRFESSINVQEQNNSDGFGEYRNVDTQPLITETGPRDQAVNEQQEPRSDPHVRVEFPQNNPQNGSFTSIANEENCSFLHFSTMAEEEIGKGHNQTEEMTTVLLPFLTLPRMHHGSEDLSNSRGANHTNLSSDEQQNCNRTFGATLDETVTLESGLKDSNHPGHQAHRNDSQRVHSEISAQIPDTSYFMRNPSHRSEEQQSSNNYSHETSQTEKIIVLHNPWATKPNGNTNHQSKSDPKCNTTSFHRDYSVGDISSTLKEADFAVSLNELNLVRSKCKEMLSFFISAFERDQNIDFNTAVVSRDAVMERYLKHPPAPVDLKYEALNSFLELQMMMEAVQFVENKMRFISGELTFRTLLWYDPSLKGELYKGRVGCQQQSSLYSSLHENNVYESYSRLHQYFSHIPKFPQVSSDTSHYMYLKNKREKLEIQVALQNFADLDSFFLSLPVSCIINFGDSLEDLETLQKRVISFTEVHSSQLQGPFDIGKAEHLLIMHRFISEKINYLLSCKVVDAKVSWFGLEHLQHDASKMLAWNNQKTQVPYRLPTKCNDAQRQTVIRADGAAILPLKRQSVTEAGIPTQKKRVAVKDCKSVRQGNAKKKQNCAQTKYYENVSVKKDLSSSMSRSGNIVKPSAKHVETPGSLFHIGARRGACCEKWGRKPSGLTTAVASKLEP</sequence>
<evidence type="ECO:0000313" key="3">
    <source>
        <dbReference type="EMBL" id="KAG7476935.1"/>
    </source>
</evidence>
<feature type="region of interest" description="Disordered" evidence="1">
    <location>
        <begin position="605"/>
        <end position="636"/>
    </location>
</feature>